<gene>
    <name evidence="3" type="ORF">JYP53_04025</name>
</gene>
<dbReference type="CDD" id="cd04301">
    <property type="entry name" value="NAT_SF"/>
    <property type="match status" value="1"/>
</dbReference>
<dbReference type="InterPro" id="IPR016181">
    <property type="entry name" value="Acyl_CoA_acyltransferase"/>
</dbReference>
<feature type="domain" description="N-acetyltransferase" evidence="2">
    <location>
        <begin position="1"/>
        <end position="134"/>
    </location>
</feature>
<dbReference type="InterPro" id="IPR000182">
    <property type="entry name" value="GNAT_dom"/>
</dbReference>
<proteinExistence type="predicted"/>
<evidence type="ECO:0000256" key="1">
    <source>
        <dbReference type="ARBA" id="ARBA00022679"/>
    </source>
</evidence>
<evidence type="ECO:0000259" key="2">
    <source>
        <dbReference type="PROSITE" id="PS51186"/>
    </source>
</evidence>
<evidence type="ECO:0000313" key="4">
    <source>
        <dbReference type="Proteomes" id="UP000664344"/>
    </source>
</evidence>
<dbReference type="PANTHER" id="PTHR13947:SF37">
    <property type="entry name" value="LD18367P"/>
    <property type="match status" value="1"/>
</dbReference>
<reference evidence="3 4" key="1">
    <citation type="submission" date="2021-02" db="EMBL/GenBank/DDBJ databases">
        <title>PHA producing bacteria isolated from coastal sediment in Guangdong, Shenzhen.</title>
        <authorList>
            <person name="Zheng W."/>
            <person name="Yu S."/>
            <person name="Huang Y."/>
        </authorList>
    </citation>
    <scope>NUCLEOTIDE SEQUENCE [LARGE SCALE GENOMIC DNA]</scope>
    <source>
        <strain evidence="3 4">TN21-5</strain>
    </source>
</reference>
<dbReference type="InterPro" id="IPR050769">
    <property type="entry name" value="NAT_camello-type"/>
</dbReference>
<dbReference type="PANTHER" id="PTHR13947">
    <property type="entry name" value="GNAT FAMILY N-ACETYLTRANSFERASE"/>
    <property type="match status" value="1"/>
</dbReference>
<dbReference type="RefSeq" id="WP_206556778.1">
    <property type="nucleotide sequence ID" value="NZ_JAFKDB010000008.1"/>
</dbReference>
<dbReference type="PROSITE" id="PS51186">
    <property type="entry name" value="GNAT"/>
    <property type="match status" value="1"/>
</dbReference>
<comment type="caution">
    <text evidence="3">The sequence shown here is derived from an EMBL/GenBank/DDBJ whole genome shotgun (WGS) entry which is preliminary data.</text>
</comment>
<name>A0ABS3BDV3_9GAMM</name>
<dbReference type="SUPFAM" id="SSF55729">
    <property type="entry name" value="Acyl-CoA N-acyltransferases (Nat)"/>
    <property type="match status" value="1"/>
</dbReference>
<keyword evidence="1" id="KW-0808">Transferase</keyword>
<organism evidence="3 4">
    <name type="scientific">Marinobacter daepoensis</name>
    <dbReference type="NCBI Taxonomy" id="262077"/>
    <lineage>
        <taxon>Bacteria</taxon>
        <taxon>Pseudomonadati</taxon>
        <taxon>Pseudomonadota</taxon>
        <taxon>Gammaproteobacteria</taxon>
        <taxon>Pseudomonadales</taxon>
        <taxon>Marinobacteraceae</taxon>
        <taxon>Marinobacter</taxon>
    </lineage>
</organism>
<dbReference type="Pfam" id="PF00583">
    <property type="entry name" value="Acetyltransf_1"/>
    <property type="match status" value="1"/>
</dbReference>
<protein>
    <submittedName>
        <fullName evidence="3">GNAT family N-acetyltransferase</fullName>
    </submittedName>
</protein>
<sequence>MKYLEIDPKEAPLPLLLEADPSDKMIKSYLPDSWCYAAKSNGEVVGVCIAKRIRDKTAEILNISVHPNHQKTGIGTHLLSFSLKKLMDKSIQRVELGTGTFGYQLAYYQRLGFRVESVIKNYFLENYEEPVFEHGIQHKDMLRLYLDIGQNSDE</sequence>
<keyword evidence="4" id="KW-1185">Reference proteome</keyword>
<evidence type="ECO:0000313" key="3">
    <source>
        <dbReference type="EMBL" id="MBN7769071.1"/>
    </source>
</evidence>
<dbReference type="Proteomes" id="UP000664344">
    <property type="component" value="Unassembled WGS sequence"/>
</dbReference>
<dbReference type="Gene3D" id="3.40.630.30">
    <property type="match status" value="1"/>
</dbReference>
<dbReference type="EMBL" id="JAFKDB010000008">
    <property type="protein sequence ID" value="MBN7769071.1"/>
    <property type="molecule type" value="Genomic_DNA"/>
</dbReference>
<accession>A0ABS3BDV3</accession>